<comment type="caution">
    <text evidence="5">The sequence shown here is derived from an EMBL/GenBank/DDBJ whole genome shotgun (WGS) entry which is preliminary data.</text>
</comment>
<accession>A0A3M2ZDV0</accession>
<gene>
    <name evidence="5" type="ORF">APX70_08468</name>
</gene>
<evidence type="ECO:0000313" key="5">
    <source>
        <dbReference type="EMBL" id="RML86443.1"/>
    </source>
</evidence>
<protein>
    <submittedName>
        <fullName evidence="5">Electron transfer flavoprotein, beta subunit</fullName>
    </submittedName>
</protein>
<organism evidence="5 6">
    <name type="scientific">Pseudomonas syringae pv. maculicola</name>
    <dbReference type="NCBI Taxonomy" id="59511"/>
    <lineage>
        <taxon>Bacteria</taxon>
        <taxon>Pseudomonadati</taxon>
        <taxon>Pseudomonadota</taxon>
        <taxon>Gammaproteobacteria</taxon>
        <taxon>Pseudomonadales</taxon>
        <taxon>Pseudomonadaceae</taxon>
        <taxon>Pseudomonas</taxon>
    </lineage>
</organism>
<dbReference type="EMBL" id="RBNL01001728">
    <property type="protein sequence ID" value="RML86443.1"/>
    <property type="molecule type" value="Genomic_DNA"/>
</dbReference>
<dbReference type="InterPro" id="IPR014730">
    <property type="entry name" value="ETF_a/b_N"/>
</dbReference>
<dbReference type="SMART" id="SM00893">
    <property type="entry name" value="ETF"/>
    <property type="match status" value="1"/>
</dbReference>
<dbReference type="SUPFAM" id="SSF52402">
    <property type="entry name" value="Adenine nucleotide alpha hydrolases-like"/>
    <property type="match status" value="1"/>
</dbReference>
<dbReference type="PANTHER" id="PTHR21294:SF8">
    <property type="entry name" value="ELECTRON TRANSFER FLAVOPROTEIN SUBUNIT BETA"/>
    <property type="match status" value="1"/>
</dbReference>
<name>A0A3M2ZDV0_PSEYM</name>
<evidence type="ECO:0000256" key="1">
    <source>
        <dbReference type="ARBA" id="ARBA00007557"/>
    </source>
</evidence>
<dbReference type="Pfam" id="PF01012">
    <property type="entry name" value="ETF"/>
    <property type="match status" value="1"/>
</dbReference>
<evidence type="ECO:0000313" key="6">
    <source>
        <dbReference type="Proteomes" id="UP000282378"/>
    </source>
</evidence>
<dbReference type="AlphaFoldDB" id="A0A3M2ZDV0"/>
<sequence>MICRSLVMVAKSSPPWSQQSKPGVTGRSVMRPDVPVDKHGVQIISLVSVGAHPTSGRARRAEQDARAVELGLQLVGDNLQVLHAGNPAEPALRAYLGMGLSELHVLEQPDGADALAALTDYIRDSGAQMVLAGSQAETGEGSGMLPFLLAEGLGWPLVTGLAEVESLSNGTALVLQALPRGQRRRLKVRLPFLATVDNAAPAPRQSAYGPAQRGILDVDKIETVIDDLFTAQSLQPAKPRPKRLKVIKAKSGADRMKAATAKASGGSGQVLKGLSPEQSAAAILKLLIDEGVVR</sequence>
<evidence type="ECO:0000256" key="2">
    <source>
        <dbReference type="ARBA" id="ARBA00022448"/>
    </source>
</evidence>
<evidence type="ECO:0000259" key="4">
    <source>
        <dbReference type="SMART" id="SM00893"/>
    </source>
</evidence>
<keyword evidence="3" id="KW-0249">Electron transport</keyword>
<dbReference type="PANTHER" id="PTHR21294">
    <property type="entry name" value="ELECTRON TRANSFER FLAVOPROTEIN BETA-SUBUNIT"/>
    <property type="match status" value="1"/>
</dbReference>
<dbReference type="GO" id="GO:0009055">
    <property type="term" value="F:electron transfer activity"/>
    <property type="evidence" value="ECO:0007669"/>
    <property type="project" value="InterPro"/>
</dbReference>
<dbReference type="InterPro" id="IPR012255">
    <property type="entry name" value="ETF_b"/>
</dbReference>
<proteinExistence type="inferred from homology"/>
<dbReference type="Proteomes" id="UP000282378">
    <property type="component" value="Unassembled WGS sequence"/>
</dbReference>
<keyword evidence="2" id="KW-0813">Transport</keyword>
<dbReference type="InterPro" id="IPR014729">
    <property type="entry name" value="Rossmann-like_a/b/a_fold"/>
</dbReference>
<reference evidence="5 6" key="1">
    <citation type="submission" date="2018-08" db="EMBL/GenBank/DDBJ databases">
        <title>Recombination of ecologically and evolutionarily significant loci maintains genetic cohesion in the Pseudomonas syringae species complex.</title>
        <authorList>
            <person name="Dillon M."/>
            <person name="Thakur S."/>
            <person name="Almeida R.N.D."/>
            <person name="Weir B.S."/>
            <person name="Guttman D.S."/>
        </authorList>
    </citation>
    <scope>NUCLEOTIDE SEQUENCE [LARGE SCALE GENOMIC DNA]</scope>
    <source>
        <strain evidence="5 6">88_10</strain>
    </source>
</reference>
<evidence type="ECO:0000256" key="3">
    <source>
        <dbReference type="ARBA" id="ARBA00022982"/>
    </source>
</evidence>
<dbReference type="Gene3D" id="3.40.50.620">
    <property type="entry name" value="HUPs"/>
    <property type="match status" value="1"/>
</dbReference>
<comment type="similarity">
    <text evidence="1">Belongs to the ETF beta-subunit/FixA family.</text>
</comment>
<feature type="domain" description="Electron transfer flavoprotein alpha/beta-subunit N-terminal" evidence="4">
    <location>
        <begin position="49"/>
        <end position="227"/>
    </location>
</feature>